<keyword evidence="4" id="KW-1185">Reference proteome</keyword>
<gene>
    <name evidence="3" type="ORF">SAMN05660197_0459</name>
</gene>
<dbReference type="InterPro" id="IPR023753">
    <property type="entry name" value="FAD/NAD-binding_dom"/>
</dbReference>
<dbReference type="PROSITE" id="PS51318">
    <property type="entry name" value="TAT"/>
    <property type="match status" value="1"/>
</dbReference>
<dbReference type="InterPro" id="IPR006311">
    <property type="entry name" value="TAT_signal"/>
</dbReference>
<dbReference type="STRING" id="1069081.SAMN05660197_0459"/>
<dbReference type="PANTHER" id="PTHR43755">
    <property type="match status" value="1"/>
</dbReference>
<evidence type="ECO:0000259" key="2">
    <source>
        <dbReference type="Pfam" id="PF21706"/>
    </source>
</evidence>
<name>A0A1W1WQV4_9BACT</name>
<dbReference type="PANTHER" id="PTHR43755:SF1">
    <property type="entry name" value="FAD-DEPENDENT PYRIDINE NUCLEOTIDE-DISULPHIDE OXIDOREDUCTASE"/>
    <property type="match status" value="1"/>
</dbReference>
<dbReference type="InterPro" id="IPR052541">
    <property type="entry name" value="SQRD"/>
</dbReference>
<dbReference type="Proteomes" id="UP000192602">
    <property type="component" value="Unassembled WGS sequence"/>
</dbReference>
<dbReference type="AlphaFoldDB" id="A0A1W1WQV4"/>
<dbReference type="SUPFAM" id="SSF51905">
    <property type="entry name" value="FAD/NAD(P)-binding domain"/>
    <property type="match status" value="2"/>
</dbReference>
<reference evidence="4" key="1">
    <citation type="submission" date="2017-04" db="EMBL/GenBank/DDBJ databases">
        <authorList>
            <person name="Varghese N."/>
            <person name="Submissions S."/>
        </authorList>
    </citation>
    <scope>NUCLEOTIDE SEQUENCE [LARGE SCALE GENOMIC DNA]</scope>
    <source>
        <strain evidence="4">DSM 16512</strain>
    </source>
</reference>
<protein>
    <submittedName>
        <fullName evidence="3">NADPH-dependent 2,4-dienoyl-CoA reductase, sulfur reductase</fullName>
    </submittedName>
</protein>
<dbReference type="PROSITE" id="PS51257">
    <property type="entry name" value="PROKAR_LIPOPROTEIN"/>
    <property type="match status" value="1"/>
</dbReference>
<evidence type="ECO:0000313" key="4">
    <source>
        <dbReference type="Proteomes" id="UP000192602"/>
    </source>
</evidence>
<dbReference type="Pfam" id="PF21706">
    <property type="entry name" value="FCSD_central"/>
    <property type="match status" value="1"/>
</dbReference>
<dbReference type="Pfam" id="PF07992">
    <property type="entry name" value="Pyr_redox_2"/>
    <property type="match status" value="1"/>
</dbReference>
<dbReference type="GO" id="GO:0016491">
    <property type="term" value="F:oxidoreductase activity"/>
    <property type="evidence" value="ECO:0007669"/>
    <property type="project" value="InterPro"/>
</dbReference>
<organism evidence="3 4">
    <name type="scientific">Nitratiruptor tergarcus DSM 16512</name>
    <dbReference type="NCBI Taxonomy" id="1069081"/>
    <lineage>
        <taxon>Bacteria</taxon>
        <taxon>Pseudomonadati</taxon>
        <taxon>Campylobacterota</taxon>
        <taxon>Epsilonproteobacteria</taxon>
        <taxon>Nautiliales</taxon>
        <taxon>Nitratiruptoraceae</taxon>
        <taxon>Nitratiruptor</taxon>
    </lineage>
</organism>
<feature type="domain" description="FAD/NAD(P)-binding" evidence="1">
    <location>
        <begin position="52"/>
        <end position="153"/>
    </location>
</feature>
<dbReference type="InterPro" id="IPR049386">
    <property type="entry name" value="FCSD_central"/>
</dbReference>
<dbReference type="RefSeq" id="WP_084274962.1">
    <property type="nucleotide sequence ID" value="NZ_AP026671.1"/>
</dbReference>
<dbReference type="InterPro" id="IPR036188">
    <property type="entry name" value="FAD/NAD-bd_sf"/>
</dbReference>
<dbReference type="OrthoDB" id="9802771at2"/>
<dbReference type="EMBL" id="FWWZ01000001">
    <property type="protein sequence ID" value="SMC08694.1"/>
    <property type="molecule type" value="Genomic_DNA"/>
</dbReference>
<evidence type="ECO:0000259" key="1">
    <source>
        <dbReference type="Pfam" id="PF07992"/>
    </source>
</evidence>
<evidence type="ECO:0000313" key="3">
    <source>
        <dbReference type="EMBL" id="SMC08694.1"/>
    </source>
</evidence>
<accession>A0A1W1WQV4</accession>
<proteinExistence type="predicted"/>
<sequence length="448" mass="49333">MALSRRDLLKLGGVAAAGAALSGCTASSGGAKPSAAKAGLRMAPIPKAKGPRVVVVGGGWSGLSIAKYVKKYAPEADVVLIERRASFMSCPVSNLWLVGLVDLEFLTHDYLQAARNNNYIFLNAMVHDVDRDSKLVFTNEGALKYDYLVLAPGIDYDYSRWTKGDVEFENRLKTEHPAGFIPGSEHLSLRNKVQDFEGGNFVLTVPGGNYRCLPAPYERACLIAWFMKKEDIPGKVILLDENPDITIKKDGFHSAFEKLYKDYIEYLPGSTITKIDLDKKRIETELGEEIEFADAALYPRVRGGKILEIAGVAKDSVFNKAEANIDPFTYQTKVDPDVYCAGDVRPMGFSKSGNTANSEGHIVASMIATRIKGKEPKWKSPLTVCYSAVSGDPVRAISVNAEYKYNEKKKAFGFHNAATNEKWDGKVGVMNGKGLFEWAKGMYRDMFM</sequence>
<dbReference type="Gene3D" id="3.50.50.60">
    <property type="entry name" value="FAD/NAD(P)-binding domain"/>
    <property type="match status" value="2"/>
</dbReference>
<feature type="domain" description="Sulfide dehydrogenase [flavocytochrome c] flavoprotein chain central" evidence="2">
    <location>
        <begin position="189"/>
        <end position="291"/>
    </location>
</feature>